<keyword evidence="1" id="KW-1133">Transmembrane helix</keyword>
<evidence type="ECO:0000256" key="1">
    <source>
        <dbReference type="SAM" id="Phobius"/>
    </source>
</evidence>
<protein>
    <recommendedName>
        <fullName evidence="2">Acyltransferase 3 domain-containing protein</fullName>
    </recommendedName>
</protein>
<organism evidence="3 4">
    <name type="scientific">Niastella koreensis</name>
    <dbReference type="NCBI Taxonomy" id="354356"/>
    <lineage>
        <taxon>Bacteria</taxon>
        <taxon>Pseudomonadati</taxon>
        <taxon>Bacteroidota</taxon>
        <taxon>Chitinophagia</taxon>
        <taxon>Chitinophagales</taxon>
        <taxon>Chitinophagaceae</taxon>
        <taxon>Niastella</taxon>
    </lineage>
</organism>
<dbReference type="EMBL" id="LWBO01000001">
    <property type="protein sequence ID" value="OQP55335.1"/>
    <property type="molecule type" value="Genomic_DNA"/>
</dbReference>
<feature type="transmembrane region" description="Helical" evidence="1">
    <location>
        <begin position="338"/>
        <end position="363"/>
    </location>
</feature>
<dbReference type="PANTHER" id="PTHR23028:SF53">
    <property type="entry name" value="ACYL_TRANSF_3 DOMAIN-CONTAINING PROTEIN"/>
    <property type="match status" value="1"/>
</dbReference>
<evidence type="ECO:0000259" key="2">
    <source>
        <dbReference type="Pfam" id="PF01757"/>
    </source>
</evidence>
<dbReference type="InterPro" id="IPR050879">
    <property type="entry name" value="Acyltransferase_3"/>
</dbReference>
<dbReference type="RefSeq" id="WP_081195807.1">
    <property type="nucleotide sequence ID" value="NZ_LWBO01000001.1"/>
</dbReference>
<gene>
    <name evidence="3" type="ORF">A4D02_03225</name>
</gene>
<evidence type="ECO:0000313" key="4">
    <source>
        <dbReference type="Proteomes" id="UP000192277"/>
    </source>
</evidence>
<reference evidence="3 4" key="1">
    <citation type="submission" date="2016-04" db="EMBL/GenBank/DDBJ databases">
        <authorList>
            <person name="Chen L."/>
            <person name="Zhuang W."/>
            <person name="Wang G."/>
        </authorList>
    </citation>
    <scope>NUCLEOTIDE SEQUENCE [LARGE SCALE GENOMIC DNA]</scope>
    <source>
        <strain evidence="4">GR20</strain>
    </source>
</reference>
<feature type="transmembrane region" description="Helical" evidence="1">
    <location>
        <begin position="307"/>
        <end position="326"/>
    </location>
</feature>
<feature type="transmembrane region" description="Helical" evidence="1">
    <location>
        <begin position="175"/>
        <end position="195"/>
    </location>
</feature>
<keyword evidence="1" id="KW-0812">Transmembrane</keyword>
<evidence type="ECO:0000313" key="3">
    <source>
        <dbReference type="EMBL" id="OQP55335.1"/>
    </source>
</evidence>
<feature type="transmembrane region" description="Helical" evidence="1">
    <location>
        <begin position="266"/>
        <end position="286"/>
    </location>
</feature>
<feature type="transmembrane region" description="Helical" evidence="1">
    <location>
        <begin position="14"/>
        <end position="33"/>
    </location>
</feature>
<name>A0ABX3P5F0_9BACT</name>
<dbReference type="Proteomes" id="UP000192277">
    <property type="component" value="Unassembled WGS sequence"/>
</dbReference>
<accession>A0ABX3P5F0</accession>
<feature type="transmembrane region" description="Helical" evidence="1">
    <location>
        <begin position="241"/>
        <end position="260"/>
    </location>
</feature>
<sequence>MQTKKQFFPLIDSLRAFAVFIVIFFHGICEVFCREHGYYYPFSNGYLGVDLFFVLSGFLITNVLLREYLITGKISIKNFYVRRVLRLYPPIILAMIIFVVPLSFFNFRAAFSNFFFMATYTGDIVMLFRHFIPYLEYPLYFSHCWSLAIEEQFYIFYPTLLIIFLRVFGRKKISLSFLFFIFNVFFLLLVVVGTLKMGGHFYKFFLWRFFEIFMGVFLALLTNEPFKKQFNIDTNKIINGLVKFFSSSITLYVALAITVLNVLGKLLLGYGLSFFVFSFASGIVILHAAFEDNKILNKILSGRVLKYLGKISYGLYLYHYPIFYSTEYLKIKLDPQNIYQAVLIDVVRIAIALVISILSYEFFEKRILKLRTKFEA</sequence>
<dbReference type="Pfam" id="PF01757">
    <property type="entry name" value="Acyl_transf_3"/>
    <property type="match status" value="1"/>
</dbReference>
<proteinExistence type="predicted"/>
<feature type="transmembrane region" description="Helical" evidence="1">
    <location>
        <begin position="85"/>
        <end position="107"/>
    </location>
</feature>
<feature type="transmembrane region" description="Helical" evidence="1">
    <location>
        <begin position="201"/>
        <end position="221"/>
    </location>
</feature>
<feature type="transmembrane region" description="Helical" evidence="1">
    <location>
        <begin position="152"/>
        <end position="168"/>
    </location>
</feature>
<keyword evidence="4" id="KW-1185">Reference proteome</keyword>
<comment type="caution">
    <text evidence="3">The sequence shown here is derived from an EMBL/GenBank/DDBJ whole genome shotgun (WGS) entry which is preliminary data.</text>
</comment>
<dbReference type="PANTHER" id="PTHR23028">
    <property type="entry name" value="ACETYLTRANSFERASE"/>
    <property type="match status" value="1"/>
</dbReference>
<feature type="transmembrane region" description="Helical" evidence="1">
    <location>
        <begin position="45"/>
        <end position="65"/>
    </location>
</feature>
<feature type="domain" description="Acyltransferase 3" evidence="2">
    <location>
        <begin position="11"/>
        <end position="357"/>
    </location>
</feature>
<dbReference type="InterPro" id="IPR002656">
    <property type="entry name" value="Acyl_transf_3_dom"/>
</dbReference>
<keyword evidence="1" id="KW-0472">Membrane</keyword>